<dbReference type="AlphaFoldDB" id="C1N4M3"/>
<feature type="compositionally biased region" description="Acidic residues" evidence="1">
    <location>
        <begin position="285"/>
        <end position="296"/>
    </location>
</feature>
<evidence type="ECO:0000256" key="1">
    <source>
        <dbReference type="SAM" id="MobiDB-lite"/>
    </source>
</evidence>
<accession>C1N4M3</accession>
<dbReference type="Proteomes" id="UP000001876">
    <property type="component" value="Unassembled WGS sequence"/>
</dbReference>
<reference evidence="2 3" key="1">
    <citation type="journal article" date="2009" name="Science">
        <title>Green evolution and dynamic adaptations revealed by genomes of the marine picoeukaryotes Micromonas.</title>
        <authorList>
            <person name="Worden A.Z."/>
            <person name="Lee J.H."/>
            <person name="Mock T."/>
            <person name="Rouze P."/>
            <person name="Simmons M.P."/>
            <person name="Aerts A.L."/>
            <person name="Allen A.E."/>
            <person name="Cuvelier M.L."/>
            <person name="Derelle E."/>
            <person name="Everett M.V."/>
            <person name="Foulon E."/>
            <person name="Grimwood J."/>
            <person name="Gundlach H."/>
            <person name="Henrissat B."/>
            <person name="Napoli C."/>
            <person name="McDonald S.M."/>
            <person name="Parker M.S."/>
            <person name="Rombauts S."/>
            <person name="Salamov A."/>
            <person name="Von Dassow P."/>
            <person name="Badger J.H."/>
            <person name="Coutinho P.M."/>
            <person name="Demir E."/>
            <person name="Dubchak I."/>
            <person name="Gentemann C."/>
            <person name="Eikrem W."/>
            <person name="Gready J.E."/>
            <person name="John U."/>
            <person name="Lanier W."/>
            <person name="Lindquist E.A."/>
            <person name="Lucas S."/>
            <person name="Mayer K.F."/>
            <person name="Moreau H."/>
            <person name="Not F."/>
            <person name="Otillar R."/>
            <person name="Panaud O."/>
            <person name="Pangilinan J."/>
            <person name="Paulsen I."/>
            <person name="Piegu B."/>
            <person name="Poliakov A."/>
            <person name="Robbens S."/>
            <person name="Schmutz J."/>
            <person name="Toulza E."/>
            <person name="Wyss T."/>
            <person name="Zelensky A."/>
            <person name="Zhou K."/>
            <person name="Armbrust E.V."/>
            <person name="Bhattacharya D."/>
            <person name="Goodenough U.W."/>
            <person name="Van de Peer Y."/>
            <person name="Grigoriev I.V."/>
        </authorList>
    </citation>
    <scope>NUCLEOTIDE SEQUENCE [LARGE SCALE GENOMIC DNA]</scope>
    <source>
        <strain evidence="2 3">CCMP1545</strain>
    </source>
</reference>
<dbReference type="EMBL" id="GG663747">
    <property type="protein sequence ID" value="EEH52962.1"/>
    <property type="molecule type" value="Genomic_DNA"/>
</dbReference>
<sequence length="323" mass="34675">MDAADGGDALLKMGLIEKLKDVARAVANADAVAAASTTAAAAAHEAALMCFPPEDFLPELPPLPKIPTTPSPPKARWPGTWRDVMTRNEPTVLPLHAVVPEIWRFRVRADDGAWRNLEGDELSDALKAVLDAALTPEALEQLTVEPPSLVEEETGTDVAFYEKGQERRGCRNLETKSVPAEETLPLASTRTFPPPCAYAGLRFALLALGDPAYEEAFAPKPREGTEEGDAEGDAAAETLIEPEPRDAWGSDALKSALAPEGELARRLTEFVWAERPPVREAAPGAEEDPNAEDAEDASPPRPGIETAEVRSPYTGSHTTAFAW</sequence>
<feature type="compositionally biased region" description="Polar residues" evidence="1">
    <location>
        <begin position="313"/>
        <end position="323"/>
    </location>
</feature>
<dbReference type="RefSeq" id="XP_003063023.1">
    <property type="nucleotide sequence ID" value="XM_003062977.1"/>
</dbReference>
<name>C1N4M3_MICPC</name>
<gene>
    <name evidence="2" type="ORF">MICPUCDRAFT_52611</name>
</gene>
<dbReference type="KEGG" id="mpp:MICPUCDRAFT_52611"/>
<evidence type="ECO:0000313" key="3">
    <source>
        <dbReference type="Proteomes" id="UP000001876"/>
    </source>
</evidence>
<evidence type="ECO:0000313" key="2">
    <source>
        <dbReference type="EMBL" id="EEH52962.1"/>
    </source>
</evidence>
<keyword evidence="3" id="KW-1185">Reference proteome</keyword>
<protein>
    <submittedName>
        <fullName evidence="2">Predicted protein</fullName>
    </submittedName>
</protein>
<organism evidence="3">
    <name type="scientific">Micromonas pusilla (strain CCMP1545)</name>
    <name type="common">Picoplanktonic green alga</name>
    <dbReference type="NCBI Taxonomy" id="564608"/>
    <lineage>
        <taxon>Eukaryota</taxon>
        <taxon>Viridiplantae</taxon>
        <taxon>Chlorophyta</taxon>
        <taxon>Mamiellophyceae</taxon>
        <taxon>Mamiellales</taxon>
        <taxon>Mamiellaceae</taxon>
        <taxon>Micromonas</taxon>
    </lineage>
</organism>
<dbReference type="GeneID" id="9688463"/>
<feature type="region of interest" description="Disordered" evidence="1">
    <location>
        <begin position="276"/>
        <end position="323"/>
    </location>
</feature>
<proteinExistence type="predicted"/>